<evidence type="ECO:0000313" key="1">
    <source>
        <dbReference type="EMBL" id="MCP2730136.1"/>
    </source>
</evidence>
<protein>
    <submittedName>
        <fullName evidence="1">Translation initiation factor IF-2</fullName>
    </submittedName>
</protein>
<comment type="caution">
    <text evidence="1">The sequence shown here is derived from an EMBL/GenBank/DDBJ whole genome shotgun (WGS) entry which is preliminary data.</text>
</comment>
<dbReference type="AlphaFoldDB" id="A0AAE3GT14"/>
<keyword evidence="1" id="KW-0396">Initiation factor</keyword>
<name>A0AAE3GT14_9CYAN</name>
<accession>A0AAE3GT14</accession>
<dbReference type="RefSeq" id="WP_254012902.1">
    <property type="nucleotide sequence ID" value="NZ_JAMZMM010000172.1"/>
</dbReference>
<proteinExistence type="predicted"/>
<organism evidence="1 2">
    <name type="scientific">Limnofasciculus baicalensis BBK-W-15</name>
    <dbReference type="NCBI Taxonomy" id="2699891"/>
    <lineage>
        <taxon>Bacteria</taxon>
        <taxon>Bacillati</taxon>
        <taxon>Cyanobacteriota</taxon>
        <taxon>Cyanophyceae</taxon>
        <taxon>Coleofasciculales</taxon>
        <taxon>Coleofasciculaceae</taxon>
        <taxon>Limnofasciculus</taxon>
        <taxon>Limnofasciculus baicalensis</taxon>
    </lineage>
</organism>
<reference evidence="1" key="1">
    <citation type="submission" date="2022-06" db="EMBL/GenBank/DDBJ databases">
        <title>New cyanobacteria of genus Symplocastrum in benthos of Lake Baikal.</title>
        <authorList>
            <person name="Sorokovikova E."/>
            <person name="Tikhonova I."/>
            <person name="Krasnopeev A."/>
            <person name="Evseev P."/>
            <person name="Gladkikh A."/>
            <person name="Belykh O."/>
        </authorList>
    </citation>
    <scope>NUCLEOTIDE SEQUENCE</scope>
    <source>
        <strain evidence="1">BBK-W-15</strain>
    </source>
</reference>
<sequence length="69" mass="7457">MGFADLSIADIAAEYDLPVGEVCQLCEQLGIAYKTQETNLALEDAKAVISKVLSQRQGIVTPESRENSD</sequence>
<dbReference type="Proteomes" id="UP001204953">
    <property type="component" value="Unassembled WGS sequence"/>
</dbReference>
<keyword evidence="1" id="KW-0648">Protein biosynthesis</keyword>
<evidence type="ECO:0000313" key="2">
    <source>
        <dbReference type="Proteomes" id="UP001204953"/>
    </source>
</evidence>
<gene>
    <name evidence="1" type="ORF">NJ959_17020</name>
</gene>
<keyword evidence="2" id="KW-1185">Reference proteome</keyword>
<dbReference type="GO" id="GO:0003743">
    <property type="term" value="F:translation initiation factor activity"/>
    <property type="evidence" value="ECO:0007669"/>
    <property type="project" value="UniProtKB-KW"/>
</dbReference>
<dbReference type="EMBL" id="JAMZMM010000172">
    <property type="protein sequence ID" value="MCP2730136.1"/>
    <property type="molecule type" value="Genomic_DNA"/>
</dbReference>